<name>A0A0F9I6Z2_9ZZZZ</name>
<sequence>AWLSFLILIAALALAAPSAQAEPAHDYVKSAPEKGLRESHESPDTLSASATQPENSEQEHGYVKSTPEIGLREPHESPQWIALLHYRPGTFGGYESLVDDPQFFLHPEGKRNPQAELEATLAALSNTDAPQDESHPACRFPARRRWLVESLGIPEGALPAPECAELKEFIKMVSPKSATLVFPEAHMNSPASMFGHTLIRVDSGLESKLVSHAINYAAFTDETFGPFYAVRGIFGFYKGYFSVLPYYERINRYSNMENRDIWEYRLNLTEQEVMMMTLHVWEMRELYSYYYFFDENCSYILLYMLEAARPGSGLTEGFGSWAIPIDTIRQVRSAGLVEDVKYRPSRAARLMHISSMTTPGQRERAKAIALGKEPPPEVEDEGERELAIRTLDMATEYLKYRYEQQELEKDEYTGRLIEILAQRSLLGKHDYKIPAPARPGDGHGTARLALGGGYLRGNQKDEPYARLRLRPAFHGLEDPEEGFTPGAAISFFDLEARYYPDLDRDQDQNELVLERLLLIDITSLALIGDFFRQASWKVNTGFEREELPGGGARTPYGLYVASGLAAGSKGGAMLYGFTGPSAKVDGELGQENYAAGLRATAGALLPVGRRYRAMVEADGASYRAGHTYRSMSLKIMQTLWLGKDHSLVLEARRRGVEHLWTTDLSLLWNIYF</sequence>
<organism evidence="5">
    <name type="scientific">marine sediment metagenome</name>
    <dbReference type="NCBI Taxonomy" id="412755"/>
    <lineage>
        <taxon>unclassified sequences</taxon>
        <taxon>metagenomes</taxon>
        <taxon>ecological metagenomes</taxon>
    </lineage>
</organism>
<gene>
    <name evidence="5" type="ORF">LCGC14_1616750</name>
</gene>
<dbReference type="InterPro" id="IPR057162">
    <property type="entry name" value="DUF7840"/>
</dbReference>
<protein>
    <submittedName>
        <fullName evidence="5">Uncharacterized protein</fullName>
    </submittedName>
</protein>
<feature type="non-terminal residue" evidence="5">
    <location>
        <position position="1"/>
    </location>
</feature>
<evidence type="ECO:0000259" key="2">
    <source>
        <dbReference type="Pfam" id="PF13387"/>
    </source>
</evidence>
<feature type="compositionally biased region" description="Polar residues" evidence="1">
    <location>
        <begin position="44"/>
        <end position="55"/>
    </location>
</feature>
<accession>A0A0F9I6Z2</accession>
<feature type="compositionally biased region" description="Basic and acidic residues" evidence="1">
    <location>
        <begin position="23"/>
        <end position="43"/>
    </location>
</feature>
<evidence type="ECO:0000256" key="1">
    <source>
        <dbReference type="SAM" id="MobiDB-lite"/>
    </source>
</evidence>
<evidence type="ECO:0000259" key="3">
    <source>
        <dbReference type="Pfam" id="PF25222"/>
    </source>
</evidence>
<feature type="domain" description="DUF7840" evidence="3">
    <location>
        <begin position="436"/>
        <end position="671"/>
    </location>
</feature>
<evidence type="ECO:0000313" key="5">
    <source>
        <dbReference type="EMBL" id="KKM23282.1"/>
    </source>
</evidence>
<dbReference type="Pfam" id="PF13387">
    <property type="entry name" value="Lnb_N"/>
    <property type="match status" value="1"/>
</dbReference>
<dbReference type="EMBL" id="LAZR01013155">
    <property type="protein sequence ID" value="KKM23282.1"/>
    <property type="molecule type" value="Genomic_DNA"/>
</dbReference>
<dbReference type="Pfam" id="PF25225">
    <property type="entry name" value="DUF7843"/>
    <property type="match status" value="1"/>
</dbReference>
<proteinExistence type="predicted"/>
<evidence type="ECO:0000259" key="4">
    <source>
        <dbReference type="Pfam" id="PF25225"/>
    </source>
</evidence>
<comment type="caution">
    <text evidence="5">The sequence shown here is derived from an EMBL/GenBank/DDBJ whole genome shotgun (WGS) entry which is preliminary data.</text>
</comment>
<dbReference type="InterPro" id="IPR025178">
    <property type="entry name" value="Lnb_N"/>
</dbReference>
<dbReference type="InterPro" id="IPR057165">
    <property type="entry name" value="DUF7843"/>
</dbReference>
<feature type="domain" description="Lnb N-terminal periplasmic" evidence="2">
    <location>
        <begin position="167"/>
        <end position="332"/>
    </location>
</feature>
<dbReference type="Pfam" id="PF25222">
    <property type="entry name" value="DUF7840"/>
    <property type="match status" value="1"/>
</dbReference>
<feature type="domain" description="DUF7843" evidence="4">
    <location>
        <begin position="75"/>
        <end position="149"/>
    </location>
</feature>
<reference evidence="5" key="1">
    <citation type="journal article" date="2015" name="Nature">
        <title>Complex archaea that bridge the gap between prokaryotes and eukaryotes.</title>
        <authorList>
            <person name="Spang A."/>
            <person name="Saw J.H."/>
            <person name="Jorgensen S.L."/>
            <person name="Zaremba-Niedzwiedzka K."/>
            <person name="Martijn J."/>
            <person name="Lind A.E."/>
            <person name="van Eijk R."/>
            <person name="Schleper C."/>
            <person name="Guy L."/>
            <person name="Ettema T.J."/>
        </authorList>
    </citation>
    <scope>NUCLEOTIDE SEQUENCE</scope>
</reference>
<dbReference type="AlphaFoldDB" id="A0A0F9I6Z2"/>
<feature type="region of interest" description="Disordered" evidence="1">
    <location>
        <begin position="21"/>
        <end position="71"/>
    </location>
</feature>